<evidence type="ECO:0000313" key="4">
    <source>
        <dbReference type="Proteomes" id="UP001235840"/>
    </source>
</evidence>
<dbReference type="EMBL" id="JAUSTY010000004">
    <property type="protein sequence ID" value="MDQ0165397.1"/>
    <property type="molecule type" value="Genomic_DNA"/>
</dbReference>
<evidence type="ECO:0000259" key="2">
    <source>
        <dbReference type="Pfam" id="PF13786"/>
    </source>
</evidence>
<proteinExistence type="predicted"/>
<feature type="transmembrane region" description="Helical" evidence="1">
    <location>
        <begin position="46"/>
        <end position="66"/>
    </location>
</feature>
<accession>A0ABT9VWL8</accession>
<reference evidence="3 4" key="1">
    <citation type="submission" date="2023-07" db="EMBL/GenBank/DDBJ databases">
        <title>Genomic Encyclopedia of Type Strains, Phase IV (KMG-IV): sequencing the most valuable type-strain genomes for metagenomic binning, comparative biology and taxonomic classification.</title>
        <authorList>
            <person name="Goeker M."/>
        </authorList>
    </citation>
    <scope>NUCLEOTIDE SEQUENCE [LARGE SCALE GENOMIC DNA]</scope>
    <source>
        <strain evidence="3 4">DSM 12751</strain>
    </source>
</reference>
<dbReference type="Pfam" id="PF13786">
    <property type="entry name" value="DUF4179"/>
    <property type="match status" value="1"/>
</dbReference>
<keyword evidence="1" id="KW-1133">Transmembrane helix</keyword>
<protein>
    <recommendedName>
        <fullName evidence="2">DUF4179 domain-containing protein</fullName>
    </recommendedName>
</protein>
<keyword evidence="4" id="KW-1185">Reference proteome</keyword>
<dbReference type="Gene3D" id="2.60.40.1630">
    <property type="entry name" value="bacillus anthracis domain"/>
    <property type="match status" value="1"/>
</dbReference>
<keyword evidence="1" id="KW-0472">Membrane</keyword>
<dbReference type="InterPro" id="IPR025436">
    <property type="entry name" value="DUF4179"/>
</dbReference>
<name>A0ABT9VWL8_9BACI</name>
<keyword evidence="1" id="KW-0812">Transmembrane</keyword>
<dbReference type="Proteomes" id="UP001235840">
    <property type="component" value="Unassembled WGS sequence"/>
</dbReference>
<organism evidence="3 4">
    <name type="scientific">Caldalkalibacillus horti</name>
    <dbReference type="NCBI Taxonomy" id="77523"/>
    <lineage>
        <taxon>Bacteria</taxon>
        <taxon>Bacillati</taxon>
        <taxon>Bacillota</taxon>
        <taxon>Bacilli</taxon>
        <taxon>Bacillales</taxon>
        <taxon>Bacillaceae</taxon>
        <taxon>Caldalkalibacillus</taxon>
    </lineage>
</organism>
<evidence type="ECO:0000256" key="1">
    <source>
        <dbReference type="SAM" id="Phobius"/>
    </source>
</evidence>
<comment type="caution">
    <text evidence="3">The sequence shown here is derived from an EMBL/GenBank/DDBJ whole genome shotgun (WGS) entry which is preliminary data.</text>
</comment>
<gene>
    <name evidence="3" type="ORF">J2S11_001297</name>
</gene>
<dbReference type="RefSeq" id="WP_307392452.1">
    <property type="nucleotide sequence ID" value="NZ_BAAADK010000045.1"/>
</dbReference>
<evidence type="ECO:0000313" key="3">
    <source>
        <dbReference type="EMBL" id="MDQ0165397.1"/>
    </source>
</evidence>
<feature type="domain" description="DUF4179" evidence="2">
    <location>
        <begin position="41"/>
        <end position="134"/>
    </location>
</feature>
<sequence length="485" mass="55520">MNHSEMDSQLKRQLKRVNSDTPEIIYQRIDQTLQQLPVNRKLRRHVALTACAFILCFVGLTVSAFFSPAVAQSLQNLPFLSTIFQKSGDEGLRQASSQGFTDEIKQSVNDQGLEITVDEVLYDGSRIAIGYSITDNGEYGTSHPDKLKHFNQMYEGRSFYQASILDQYIEISEDDFIGIKEMKLSINGEETAAFTINNTIYRSPQKQHYIGFSSMRLPTDLPDEFTLSLSIQEIGQLQGDWSFHFPVSRVIADQSTTSHSLEMEETIGDATLSVTGVNVYPSSTAIHYSLSYPSDGMTHQYLEENELFFRVQDEHGIDMIRQVRGTRLIVTENMITEEFTTWINPLSANHSFVTLQPQVLNRQAIQFNSAPFPDTFPLIISQGDVGELQINDIKHFEDRTLVFGQALGQAPYEQSHELWFEDQRGFKTHFRDITYTHSLDEEHPGAFVLEFPYLRQEVLNQLHIVTRELSVSDLWKEFRMEIPLN</sequence>